<feature type="transmembrane region" description="Helical" evidence="5">
    <location>
        <begin position="209"/>
        <end position="227"/>
    </location>
</feature>
<comment type="subcellular location">
    <subcellularLocation>
        <location evidence="1">Membrane</location>
        <topology evidence="1">Multi-pass membrane protein</topology>
    </subcellularLocation>
</comment>
<reference evidence="8" key="1">
    <citation type="submission" date="2015-02" db="EMBL/GenBank/DDBJ databases">
        <title>Genome sequencing for Strongylocentrotus purpuratus.</title>
        <authorList>
            <person name="Murali S."/>
            <person name="Liu Y."/>
            <person name="Vee V."/>
            <person name="English A."/>
            <person name="Wang M."/>
            <person name="Skinner E."/>
            <person name="Han Y."/>
            <person name="Muzny D.M."/>
            <person name="Worley K.C."/>
            <person name="Gibbs R.A."/>
        </authorList>
    </citation>
    <scope>NUCLEOTIDE SEQUENCE</scope>
</reference>
<evidence type="ECO:0000256" key="3">
    <source>
        <dbReference type="ARBA" id="ARBA00022989"/>
    </source>
</evidence>
<feature type="transmembrane region" description="Helical" evidence="5">
    <location>
        <begin position="22"/>
        <end position="41"/>
    </location>
</feature>
<dbReference type="AlphaFoldDB" id="A0A7M7NCJ7"/>
<evidence type="ECO:0000259" key="6">
    <source>
        <dbReference type="PROSITE" id="PS50850"/>
    </source>
</evidence>
<feature type="transmembrane region" description="Helical" evidence="5">
    <location>
        <begin position="350"/>
        <end position="369"/>
    </location>
</feature>
<evidence type="ECO:0000256" key="2">
    <source>
        <dbReference type="ARBA" id="ARBA00022692"/>
    </source>
</evidence>
<evidence type="ECO:0000313" key="8">
    <source>
        <dbReference type="Proteomes" id="UP000007110"/>
    </source>
</evidence>
<keyword evidence="3 5" id="KW-1133">Transmembrane helix</keyword>
<dbReference type="InterPro" id="IPR020846">
    <property type="entry name" value="MFS_dom"/>
</dbReference>
<dbReference type="OMA" id="FPMETRA"/>
<feature type="transmembrane region" description="Helical" evidence="5">
    <location>
        <begin position="321"/>
        <end position="343"/>
    </location>
</feature>
<reference evidence="7" key="2">
    <citation type="submission" date="2021-01" db="UniProtKB">
        <authorList>
            <consortium name="EnsemblMetazoa"/>
        </authorList>
    </citation>
    <scope>IDENTIFICATION</scope>
</reference>
<feature type="transmembrane region" description="Helical" evidence="5">
    <location>
        <begin position="381"/>
        <end position="401"/>
    </location>
</feature>
<feature type="transmembrane region" description="Helical" evidence="5">
    <location>
        <begin position="180"/>
        <end position="203"/>
    </location>
</feature>
<dbReference type="PANTHER" id="PTHR24064">
    <property type="entry name" value="SOLUTE CARRIER FAMILY 22 MEMBER"/>
    <property type="match status" value="1"/>
</dbReference>
<dbReference type="InParanoid" id="A0A7M7NCJ7"/>
<feature type="transmembrane region" description="Helical" evidence="5">
    <location>
        <begin position="438"/>
        <end position="457"/>
    </location>
</feature>
<accession>A0A7M7NCJ7</accession>
<dbReference type="InterPro" id="IPR005828">
    <property type="entry name" value="MFS_sugar_transport-like"/>
</dbReference>
<evidence type="ECO:0000256" key="4">
    <source>
        <dbReference type="ARBA" id="ARBA00023136"/>
    </source>
</evidence>
<sequence>MGFDDAMKAVGEFGYTQKIQQVILNSIQLFGAMHMLSLVFVGREPTTVMCGDELSVYDDVCHMKPPCDDYKYGDEFTSIATEWDLVCEKSHKVGLAQSIFMAGVLFGNVHFGSFSDHYGRLRMTLIGLALLSVLGTLSAMVWTFEQFLVFRFLVGYGAGGVILSVFVLQTENLSSHHRALSATCCPSTFALGVMLYALMAYFVRDWRNLLLLSSLPVGAYLLIYFVIPESPRWLISKGRISEAEDILHEIGRKNGMKVTRSMINLSETKTTPKTDKYGLLDCFKTPVLRMRMMILICSWFTASMVYYGLTMNAGNLGSNVYISFALSGLVELPAYLFGFLVLNRTGRRKAMAASMFVGGVSCLSLLLISKEDETRVKIRTALALIGKMGISSAFNIVYIYSSELLPTVLRNSGMGICSMAARIGGVVAPQIIPMGDRTTFLIFGGTALACAIFDLGLPETLNKPLPESIDDVERDAAITDKQEKYSSKGY</sequence>
<protein>
    <recommendedName>
        <fullName evidence="6">Major facilitator superfamily (MFS) profile domain-containing protein</fullName>
    </recommendedName>
</protein>
<dbReference type="GO" id="GO:0016020">
    <property type="term" value="C:membrane"/>
    <property type="evidence" value="ECO:0007669"/>
    <property type="project" value="UniProtKB-SubCell"/>
</dbReference>
<dbReference type="Gene3D" id="1.20.1250.20">
    <property type="entry name" value="MFS general substrate transporter like domains"/>
    <property type="match status" value="1"/>
</dbReference>
<evidence type="ECO:0000256" key="5">
    <source>
        <dbReference type="SAM" id="Phobius"/>
    </source>
</evidence>
<keyword evidence="4 5" id="KW-0472">Membrane</keyword>
<feature type="transmembrane region" description="Helical" evidence="5">
    <location>
        <begin position="148"/>
        <end position="168"/>
    </location>
</feature>
<dbReference type="Pfam" id="PF00083">
    <property type="entry name" value="Sugar_tr"/>
    <property type="match status" value="1"/>
</dbReference>
<evidence type="ECO:0000313" key="7">
    <source>
        <dbReference type="EnsemblMetazoa" id="XP_030833132"/>
    </source>
</evidence>
<dbReference type="KEGG" id="spu:115918406"/>
<proteinExistence type="predicted"/>
<evidence type="ECO:0000256" key="1">
    <source>
        <dbReference type="ARBA" id="ARBA00004141"/>
    </source>
</evidence>
<dbReference type="InterPro" id="IPR036259">
    <property type="entry name" value="MFS_trans_sf"/>
</dbReference>
<dbReference type="Proteomes" id="UP000007110">
    <property type="component" value="Unassembled WGS sequence"/>
</dbReference>
<name>A0A7M7NCJ7_STRPU</name>
<dbReference type="GeneID" id="115918406"/>
<dbReference type="SUPFAM" id="SSF103473">
    <property type="entry name" value="MFS general substrate transporter"/>
    <property type="match status" value="1"/>
</dbReference>
<dbReference type="GO" id="GO:0022857">
    <property type="term" value="F:transmembrane transporter activity"/>
    <property type="evidence" value="ECO:0007669"/>
    <property type="project" value="InterPro"/>
</dbReference>
<feature type="transmembrane region" description="Helical" evidence="5">
    <location>
        <begin position="292"/>
        <end position="309"/>
    </location>
</feature>
<dbReference type="CDD" id="cd17317">
    <property type="entry name" value="MFS_SLC22"/>
    <property type="match status" value="1"/>
</dbReference>
<dbReference type="PROSITE" id="PS50850">
    <property type="entry name" value="MFS"/>
    <property type="match status" value="1"/>
</dbReference>
<keyword evidence="8" id="KW-1185">Reference proteome</keyword>
<keyword evidence="2 5" id="KW-0812">Transmembrane</keyword>
<feature type="domain" description="Major facilitator superfamily (MFS) profile" evidence="6">
    <location>
        <begin position="23"/>
        <end position="462"/>
    </location>
</feature>
<dbReference type="RefSeq" id="XP_030833132.1">
    <property type="nucleotide sequence ID" value="XM_030977272.1"/>
</dbReference>
<organism evidence="7 8">
    <name type="scientific">Strongylocentrotus purpuratus</name>
    <name type="common">Purple sea urchin</name>
    <dbReference type="NCBI Taxonomy" id="7668"/>
    <lineage>
        <taxon>Eukaryota</taxon>
        <taxon>Metazoa</taxon>
        <taxon>Echinodermata</taxon>
        <taxon>Eleutherozoa</taxon>
        <taxon>Echinozoa</taxon>
        <taxon>Echinoidea</taxon>
        <taxon>Euechinoidea</taxon>
        <taxon>Echinacea</taxon>
        <taxon>Camarodonta</taxon>
        <taxon>Echinidea</taxon>
        <taxon>Strongylocentrotidae</taxon>
        <taxon>Strongylocentrotus</taxon>
    </lineage>
</organism>
<dbReference type="OrthoDB" id="5296287at2759"/>
<feature type="transmembrane region" description="Helical" evidence="5">
    <location>
        <begin position="93"/>
        <end position="111"/>
    </location>
</feature>
<dbReference type="EnsemblMetazoa" id="XM_030977272">
    <property type="protein sequence ID" value="XP_030833132"/>
    <property type="gene ID" value="LOC115918406"/>
</dbReference>
<feature type="transmembrane region" description="Helical" evidence="5">
    <location>
        <begin position="123"/>
        <end position="142"/>
    </location>
</feature>